<proteinExistence type="predicted"/>
<evidence type="ECO:0000313" key="2">
    <source>
        <dbReference type="Proteomes" id="UP000886520"/>
    </source>
</evidence>
<gene>
    <name evidence="1" type="ORF">GOP47_0024240</name>
</gene>
<protein>
    <submittedName>
        <fullName evidence="1">Uncharacterized protein</fullName>
    </submittedName>
</protein>
<dbReference type="EMBL" id="JABFUD020000023">
    <property type="protein sequence ID" value="KAI5061735.1"/>
    <property type="molecule type" value="Genomic_DNA"/>
</dbReference>
<dbReference type="AlphaFoldDB" id="A0A9D4Z5D1"/>
<comment type="caution">
    <text evidence="1">The sequence shown here is derived from an EMBL/GenBank/DDBJ whole genome shotgun (WGS) entry which is preliminary data.</text>
</comment>
<reference evidence="1" key="1">
    <citation type="submission" date="2021-01" db="EMBL/GenBank/DDBJ databases">
        <title>Adiantum capillus-veneris genome.</title>
        <authorList>
            <person name="Fang Y."/>
            <person name="Liao Q."/>
        </authorList>
    </citation>
    <scope>NUCLEOTIDE SEQUENCE</scope>
    <source>
        <strain evidence="1">H3</strain>
        <tissue evidence="1">Leaf</tissue>
    </source>
</reference>
<sequence>MDNDIHVCVDEAMMHLDSGMCSKADNFAHPVDFVDEETTIGEFLAALEDEDDGLEGACVHSEALHVPNASIVSVYTEPKVANSDACKQFCFGVNGGDSSFDTEWGFDEPTIEMDACDPQGSRAEARIEFLKLQQRYSNELYETLQTCALLMFSYILSSVLVMCAWLKIRNECFCELQGVKCASSARKWAV</sequence>
<dbReference type="OrthoDB" id="1964171at2759"/>
<organism evidence="1 2">
    <name type="scientific">Adiantum capillus-veneris</name>
    <name type="common">Maidenhair fern</name>
    <dbReference type="NCBI Taxonomy" id="13818"/>
    <lineage>
        <taxon>Eukaryota</taxon>
        <taxon>Viridiplantae</taxon>
        <taxon>Streptophyta</taxon>
        <taxon>Embryophyta</taxon>
        <taxon>Tracheophyta</taxon>
        <taxon>Polypodiopsida</taxon>
        <taxon>Polypodiidae</taxon>
        <taxon>Polypodiales</taxon>
        <taxon>Pteridineae</taxon>
        <taxon>Pteridaceae</taxon>
        <taxon>Vittarioideae</taxon>
        <taxon>Adiantum</taxon>
    </lineage>
</organism>
<name>A0A9D4Z5D1_ADICA</name>
<dbReference type="Proteomes" id="UP000886520">
    <property type="component" value="Chromosome 23"/>
</dbReference>
<keyword evidence="2" id="KW-1185">Reference proteome</keyword>
<accession>A0A9D4Z5D1</accession>
<evidence type="ECO:0000313" key="1">
    <source>
        <dbReference type="EMBL" id="KAI5061735.1"/>
    </source>
</evidence>